<gene>
    <name evidence="2" type="ORF">SAMN02745664_102210</name>
</gene>
<sequence length="113" mass="12573">MLNNRALLVSISLVLIQQLLLGASTYLIANAGAYLAAQDTQAAVQAMCYFFMLALTAYLVSGVDKLVVVRAKQHICTEYFIRFLIKYITIKAITANTAKYKQSLGYRARYAKP</sequence>
<dbReference type="EMBL" id="FTNU01000002">
    <property type="protein sequence ID" value="SIR80624.1"/>
    <property type="molecule type" value="Genomic_DNA"/>
</dbReference>
<feature type="transmembrane region" description="Helical" evidence="1">
    <location>
        <begin position="43"/>
        <end position="63"/>
    </location>
</feature>
<keyword evidence="1" id="KW-0812">Transmembrane</keyword>
<proteinExistence type="predicted"/>
<organism evidence="2 3">
    <name type="scientific">Moraxella cuniculi DSM 21768</name>
    <dbReference type="NCBI Taxonomy" id="1122245"/>
    <lineage>
        <taxon>Bacteria</taxon>
        <taxon>Pseudomonadati</taxon>
        <taxon>Pseudomonadota</taxon>
        <taxon>Gammaproteobacteria</taxon>
        <taxon>Moraxellales</taxon>
        <taxon>Moraxellaceae</taxon>
        <taxon>Moraxella</taxon>
    </lineage>
</organism>
<evidence type="ECO:0000313" key="3">
    <source>
        <dbReference type="Proteomes" id="UP000187495"/>
    </source>
</evidence>
<keyword evidence="1" id="KW-0472">Membrane</keyword>
<keyword evidence="3" id="KW-1185">Reference proteome</keyword>
<name>A0A1N7DXR7_9GAMM</name>
<evidence type="ECO:0000256" key="1">
    <source>
        <dbReference type="SAM" id="Phobius"/>
    </source>
</evidence>
<accession>A0A1N7DXR7</accession>
<evidence type="ECO:0000313" key="2">
    <source>
        <dbReference type="EMBL" id="SIR80624.1"/>
    </source>
</evidence>
<dbReference type="RefSeq" id="WP_076554676.1">
    <property type="nucleotide sequence ID" value="NZ_FTNU01000002.1"/>
</dbReference>
<dbReference type="AlphaFoldDB" id="A0A1N7DXR7"/>
<keyword evidence="1" id="KW-1133">Transmembrane helix</keyword>
<reference evidence="3" key="1">
    <citation type="submission" date="2017-01" db="EMBL/GenBank/DDBJ databases">
        <authorList>
            <person name="Varghese N."/>
            <person name="Submissions S."/>
        </authorList>
    </citation>
    <scope>NUCLEOTIDE SEQUENCE [LARGE SCALE GENOMIC DNA]</scope>
    <source>
        <strain evidence="3">DSM 21768</strain>
    </source>
</reference>
<dbReference type="Proteomes" id="UP000187495">
    <property type="component" value="Unassembled WGS sequence"/>
</dbReference>
<protein>
    <submittedName>
        <fullName evidence="2">Uncharacterized protein</fullName>
    </submittedName>
</protein>